<proteinExistence type="predicted"/>
<gene>
    <name evidence="1" type="ORF">HYFRA_00004605</name>
</gene>
<protein>
    <submittedName>
        <fullName evidence="1">Uncharacterized protein</fullName>
    </submittedName>
</protein>
<reference evidence="1" key="1">
    <citation type="submission" date="2021-07" db="EMBL/GenBank/DDBJ databases">
        <authorList>
            <person name="Durling M."/>
        </authorList>
    </citation>
    <scope>NUCLEOTIDE SEQUENCE</scope>
</reference>
<sequence length="359" mass="39760">MSPPTTQPPTTQPPQQQTAQIPLQSFTLPTFPPETLTNPQTTHLTLTSDIPLSSYTSLLTQPFTIPPLPRSITTLTLESFSLGYPPSFLPLLASNLPRLKSLVFFEQVLGGTDEEKGDVINFLTQLSEVREVHFLDVLMGKGVMRRVSGALGGRVEFVGVSYTYRGEQVDLLPEIGEFEGWVREGVRGLRIAMVATPPEPDPEEEGREREDVEKEEMGILPPRIADTAMSSLVDKILALETLILLDLTLFPLPLSSLLAILTSCKKIKVLSVTLVLETSWEHVFERLRGNTGGVESLEIVGYPGNAEVVEGLKKSGEGGEGWLKENWLMELEGVEGVSVSVLRTRGEEWRKEKERWVKV</sequence>
<dbReference type="AlphaFoldDB" id="A0A9N9PTM6"/>
<dbReference type="EMBL" id="CAJVRL010000057">
    <property type="protein sequence ID" value="CAG8954683.1"/>
    <property type="molecule type" value="Genomic_DNA"/>
</dbReference>
<accession>A0A9N9PTM6</accession>
<keyword evidence="2" id="KW-1185">Reference proteome</keyword>
<dbReference type="Proteomes" id="UP000696280">
    <property type="component" value="Unassembled WGS sequence"/>
</dbReference>
<evidence type="ECO:0000313" key="1">
    <source>
        <dbReference type="EMBL" id="CAG8954683.1"/>
    </source>
</evidence>
<evidence type="ECO:0000313" key="2">
    <source>
        <dbReference type="Proteomes" id="UP000696280"/>
    </source>
</evidence>
<name>A0A9N9PTM6_9HELO</name>
<organism evidence="1 2">
    <name type="scientific">Hymenoscyphus fraxineus</name>
    <dbReference type="NCBI Taxonomy" id="746836"/>
    <lineage>
        <taxon>Eukaryota</taxon>
        <taxon>Fungi</taxon>
        <taxon>Dikarya</taxon>
        <taxon>Ascomycota</taxon>
        <taxon>Pezizomycotina</taxon>
        <taxon>Leotiomycetes</taxon>
        <taxon>Helotiales</taxon>
        <taxon>Helotiaceae</taxon>
        <taxon>Hymenoscyphus</taxon>
    </lineage>
</organism>
<dbReference type="OrthoDB" id="5356476at2759"/>
<comment type="caution">
    <text evidence="1">The sequence shown here is derived from an EMBL/GenBank/DDBJ whole genome shotgun (WGS) entry which is preliminary data.</text>
</comment>